<reference evidence="2" key="1">
    <citation type="journal article" date="2020" name="Antimicrob. Agents">
        <title>Detection of mobile colistin resistance gene mcr-10.1 in a conjugative plasmid from Enterobacter roggenkampii of chicken origin in China.</title>
        <authorList>
            <person name="Lei C.W."/>
            <person name="Zhang Y."/>
            <person name="Wang Y.T."/>
            <person name="Wang H.N."/>
        </authorList>
    </citation>
    <scope>NUCLEOTIDE SEQUENCE</scope>
    <source>
        <strain evidence="2">YK16</strain>
        <plasmid evidence="2">pYK16-mcr-10</plasmid>
    </source>
</reference>
<keyword evidence="2" id="KW-0614">Plasmid</keyword>
<protein>
    <submittedName>
        <fullName evidence="2">Uncharacterized protein</fullName>
    </submittedName>
</protein>
<keyword evidence="1" id="KW-0812">Transmembrane</keyword>
<geneLocation type="plasmid" evidence="2">
    <name>pYK16-mcr-10</name>
</geneLocation>
<dbReference type="EMBL" id="MT468575">
    <property type="protein sequence ID" value="QNI18457.1"/>
    <property type="molecule type" value="Genomic_DNA"/>
</dbReference>
<proteinExistence type="predicted"/>
<evidence type="ECO:0000313" key="2">
    <source>
        <dbReference type="EMBL" id="QNI18457.1"/>
    </source>
</evidence>
<evidence type="ECO:0000256" key="1">
    <source>
        <dbReference type="SAM" id="Phobius"/>
    </source>
</evidence>
<dbReference type="AlphaFoldDB" id="A0A7G8AFR6"/>
<name>A0A7G8AFR6_9ENTR</name>
<accession>A0A7G8AFR6</accession>
<sequence length="183" mass="19591">MWTCLKRLYEGVAGSPVAPFSIPKGAVACMNNPEGLFPCGERGKGDAPSALPLCSLRLVHTPAFPACFCLSQRAMRYLPVPGFSLVFPVFFIPGVISGVLLVNFLSCSSVAITRKQGRAMAPFGSRPALLSGRRAPLRQGGRCAPARLRRTPSGFGLTLGSDGEGQKLRLLRPCRPERLHRAG</sequence>
<keyword evidence="1" id="KW-0472">Membrane</keyword>
<organism evidence="2">
    <name type="scientific">Enterobacter roggenkampii</name>
    <dbReference type="NCBI Taxonomy" id="1812935"/>
    <lineage>
        <taxon>Bacteria</taxon>
        <taxon>Pseudomonadati</taxon>
        <taxon>Pseudomonadota</taxon>
        <taxon>Gammaproteobacteria</taxon>
        <taxon>Enterobacterales</taxon>
        <taxon>Enterobacteriaceae</taxon>
        <taxon>Enterobacter</taxon>
        <taxon>Enterobacter cloacae complex</taxon>
    </lineage>
</organism>
<feature type="transmembrane region" description="Helical" evidence="1">
    <location>
        <begin position="85"/>
        <end position="105"/>
    </location>
</feature>
<keyword evidence="1" id="KW-1133">Transmembrane helix</keyword>